<reference evidence="1" key="2">
    <citation type="submission" date="2015-03" db="EMBL/GenBank/DDBJ databases">
        <authorList>
            <person name="Chow C.-E.T."/>
            <person name="Winget D.M."/>
            <person name="White R.A.III."/>
            <person name="Hallam S.J."/>
            <person name="Suttle C.A."/>
        </authorList>
    </citation>
    <scope>NUCLEOTIDE SEQUENCE</scope>
    <source>
        <strain evidence="1">Anoxic3_7</strain>
    </source>
</reference>
<dbReference type="EMBL" id="KR029582">
    <property type="protein sequence ID" value="AKH46408.1"/>
    <property type="molecule type" value="Genomic_DNA"/>
</dbReference>
<organism evidence="1">
    <name type="scientific">uncultured marine virus</name>
    <dbReference type="NCBI Taxonomy" id="186617"/>
    <lineage>
        <taxon>Viruses</taxon>
        <taxon>environmental samples</taxon>
    </lineage>
</organism>
<sequence>MKKYKDKTRDILSEYKYSGTKLKQGLDMPVTNEYLIAGKFDKAKAEKANKELMEKLALKNKK</sequence>
<name>A0A0F7L4J5_9VIRU</name>
<protein>
    <submittedName>
        <fullName evidence="1">Uncharacterized protein</fullName>
    </submittedName>
</protein>
<reference evidence="1" key="1">
    <citation type="journal article" date="2015" name="Front. Microbiol.">
        <title>Combining genomic sequencing methods to explore viral diversity and reveal potential virus-host interactions.</title>
        <authorList>
            <person name="Chow C.E."/>
            <person name="Winget D.M."/>
            <person name="White R.A.III."/>
            <person name="Hallam S.J."/>
            <person name="Suttle C.A."/>
        </authorList>
    </citation>
    <scope>NUCLEOTIDE SEQUENCE</scope>
    <source>
        <strain evidence="1">Anoxic3_7</strain>
    </source>
</reference>
<accession>A0A0F7L4J5</accession>
<evidence type="ECO:0000313" key="1">
    <source>
        <dbReference type="EMBL" id="AKH46408.1"/>
    </source>
</evidence>
<proteinExistence type="predicted"/>